<keyword evidence="3" id="KW-0804">Transcription</keyword>
<dbReference type="RefSeq" id="WP_048463491.1">
    <property type="nucleotide sequence ID" value="NZ_JBNTQU010000012.1"/>
</dbReference>
<reference evidence="7 8" key="1">
    <citation type="submission" date="2015-03" db="EMBL/GenBank/DDBJ databases">
        <title>Genome sequencing of Methylobacterium aquaticum DSM16371 type strain.</title>
        <authorList>
            <person name="Chaudhry V."/>
            <person name="Patil P.B."/>
        </authorList>
    </citation>
    <scope>NUCLEOTIDE SEQUENCE [LARGE SCALE GENOMIC DNA]</scope>
    <source>
        <strain evidence="7 8">DSM 16371</strain>
    </source>
</reference>
<dbReference type="InterPro" id="IPR012318">
    <property type="entry name" value="HTH_CRP"/>
</dbReference>
<gene>
    <name evidence="7" type="ORF">VP06_09305</name>
</gene>
<dbReference type="PROSITE" id="PS51063">
    <property type="entry name" value="HTH_CRP_2"/>
    <property type="match status" value="1"/>
</dbReference>
<evidence type="ECO:0000313" key="8">
    <source>
        <dbReference type="Proteomes" id="UP000035929"/>
    </source>
</evidence>
<dbReference type="Pfam" id="PF00027">
    <property type="entry name" value="cNMP_binding"/>
    <property type="match status" value="1"/>
</dbReference>
<dbReference type="PANTHER" id="PTHR24567:SF74">
    <property type="entry name" value="HTH-TYPE TRANSCRIPTIONAL REGULATOR ARCR"/>
    <property type="match status" value="1"/>
</dbReference>
<dbReference type="SMART" id="SM00419">
    <property type="entry name" value="HTH_CRP"/>
    <property type="match status" value="1"/>
</dbReference>
<protein>
    <submittedName>
        <fullName evidence="7">Crp/Fnr family transcriptional regulator</fullName>
    </submittedName>
</protein>
<sequence>MHEDVLRDVSSLFRGASAACLDGLLRRTIEHRVAPGTVLFDQAELPNFQIVLVAGSLQLFGRSGTQREVLIEVVRAPDLVIPAAVMSASPYLLQARAPEASHLLLIEADAFREAVAAEPGLAQAVIATLARQFRRMVRQAKSLKLQSSTQRVGCYLLALSERQGTPGQAHLPYEKHIIASELGMTRESFSRALASLEPAGLRVEGQVIAILDRDRLAAVAQPDPLIDPDARDDGPDASSPVLSAGAAPLHRRS</sequence>
<name>A0A0J6VCG6_9HYPH</name>
<dbReference type="CDD" id="cd00038">
    <property type="entry name" value="CAP_ED"/>
    <property type="match status" value="1"/>
</dbReference>
<evidence type="ECO:0000256" key="4">
    <source>
        <dbReference type="SAM" id="MobiDB-lite"/>
    </source>
</evidence>
<dbReference type="EMBL" id="LABX01000065">
    <property type="protein sequence ID" value="KMO36751.1"/>
    <property type="molecule type" value="Genomic_DNA"/>
</dbReference>
<keyword evidence="2" id="KW-0238">DNA-binding</keyword>
<evidence type="ECO:0000256" key="1">
    <source>
        <dbReference type="ARBA" id="ARBA00023015"/>
    </source>
</evidence>
<dbReference type="PROSITE" id="PS50042">
    <property type="entry name" value="CNMP_BINDING_3"/>
    <property type="match status" value="1"/>
</dbReference>
<dbReference type="AlphaFoldDB" id="A0A0J6VCG6"/>
<comment type="caution">
    <text evidence="7">The sequence shown here is derived from an EMBL/GenBank/DDBJ whole genome shotgun (WGS) entry which is preliminary data.</text>
</comment>
<dbReference type="GO" id="GO:0003677">
    <property type="term" value="F:DNA binding"/>
    <property type="evidence" value="ECO:0007669"/>
    <property type="project" value="UniProtKB-KW"/>
</dbReference>
<dbReference type="OrthoDB" id="190787at2"/>
<dbReference type="PANTHER" id="PTHR24567">
    <property type="entry name" value="CRP FAMILY TRANSCRIPTIONAL REGULATORY PROTEIN"/>
    <property type="match status" value="1"/>
</dbReference>
<dbReference type="InterPro" id="IPR000595">
    <property type="entry name" value="cNMP-bd_dom"/>
</dbReference>
<dbReference type="GO" id="GO:0003700">
    <property type="term" value="F:DNA-binding transcription factor activity"/>
    <property type="evidence" value="ECO:0007669"/>
    <property type="project" value="TreeGrafter"/>
</dbReference>
<dbReference type="InterPro" id="IPR014710">
    <property type="entry name" value="RmlC-like_jellyroll"/>
</dbReference>
<dbReference type="InterPro" id="IPR036390">
    <property type="entry name" value="WH_DNA-bd_sf"/>
</dbReference>
<dbReference type="PATRIC" id="fig|270351.6.peg.6639"/>
<feature type="domain" description="Cyclic nucleotide-binding" evidence="5">
    <location>
        <begin position="12"/>
        <end position="132"/>
    </location>
</feature>
<feature type="domain" description="HTH crp-type" evidence="6">
    <location>
        <begin position="146"/>
        <end position="214"/>
    </location>
</feature>
<accession>A0A0J6VCG6</accession>
<evidence type="ECO:0000256" key="3">
    <source>
        <dbReference type="ARBA" id="ARBA00023163"/>
    </source>
</evidence>
<organism evidence="7 8">
    <name type="scientific">Methylobacterium aquaticum</name>
    <dbReference type="NCBI Taxonomy" id="270351"/>
    <lineage>
        <taxon>Bacteria</taxon>
        <taxon>Pseudomonadati</taxon>
        <taxon>Pseudomonadota</taxon>
        <taxon>Alphaproteobacteria</taxon>
        <taxon>Hyphomicrobiales</taxon>
        <taxon>Methylobacteriaceae</taxon>
        <taxon>Methylobacterium</taxon>
    </lineage>
</organism>
<keyword evidence="1" id="KW-0805">Transcription regulation</keyword>
<dbReference type="Gene3D" id="2.60.120.10">
    <property type="entry name" value="Jelly Rolls"/>
    <property type="match status" value="1"/>
</dbReference>
<dbReference type="Gene3D" id="1.10.10.10">
    <property type="entry name" value="Winged helix-like DNA-binding domain superfamily/Winged helix DNA-binding domain"/>
    <property type="match status" value="1"/>
</dbReference>
<dbReference type="Pfam" id="PF13545">
    <property type="entry name" value="HTH_Crp_2"/>
    <property type="match status" value="1"/>
</dbReference>
<dbReference type="SMART" id="SM00100">
    <property type="entry name" value="cNMP"/>
    <property type="match status" value="1"/>
</dbReference>
<dbReference type="InterPro" id="IPR050397">
    <property type="entry name" value="Env_Response_Regulators"/>
</dbReference>
<feature type="region of interest" description="Disordered" evidence="4">
    <location>
        <begin position="222"/>
        <end position="253"/>
    </location>
</feature>
<proteinExistence type="predicted"/>
<evidence type="ECO:0000313" key="7">
    <source>
        <dbReference type="EMBL" id="KMO36751.1"/>
    </source>
</evidence>
<evidence type="ECO:0000256" key="2">
    <source>
        <dbReference type="ARBA" id="ARBA00023125"/>
    </source>
</evidence>
<dbReference type="GO" id="GO:0005829">
    <property type="term" value="C:cytosol"/>
    <property type="evidence" value="ECO:0007669"/>
    <property type="project" value="TreeGrafter"/>
</dbReference>
<dbReference type="SUPFAM" id="SSF51206">
    <property type="entry name" value="cAMP-binding domain-like"/>
    <property type="match status" value="1"/>
</dbReference>
<evidence type="ECO:0000259" key="6">
    <source>
        <dbReference type="PROSITE" id="PS51063"/>
    </source>
</evidence>
<dbReference type="InterPro" id="IPR018490">
    <property type="entry name" value="cNMP-bd_dom_sf"/>
</dbReference>
<evidence type="ECO:0000259" key="5">
    <source>
        <dbReference type="PROSITE" id="PS50042"/>
    </source>
</evidence>
<dbReference type="Proteomes" id="UP000035929">
    <property type="component" value="Unassembled WGS sequence"/>
</dbReference>
<dbReference type="SUPFAM" id="SSF46785">
    <property type="entry name" value="Winged helix' DNA-binding domain"/>
    <property type="match status" value="1"/>
</dbReference>
<dbReference type="InterPro" id="IPR036388">
    <property type="entry name" value="WH-like_DNA-bd_sf"/>
</dbReference>